<evidence type="ECO:0000313" key="3">
    <source>
        <dbReference type="Proteomes" id="UP001153269"/>
    </source>
</evidence>
<name>A0A9N7ZD28_PLEPL</name>
<sequence>MPPELMTCPTECVSLDCLGLVPQGWHGDSETASLAHSVPSCLSRLPPTHPLSKLLPSYADYEDDWAPITSQSLNERFGEMTSEGQSQSPPPPAAWAGLSHYCEDSPSIQGNEFIRAMETDLNRHEGAL</sequence>
<organism evidence="2 3">
    <name type="scientific">Pleuronectes platessa</name>
    <name type="common">European plaice</name>
    <dbReference type="NCBI Taxonomy" id="8262"/>
    <lineage>
        <taxon>Eukaryota</taxon>
        <taxon>Metazoa</taxon>
        <taxon>Chordata</taxon>
        <taxon>Craniata</taxon>
        <taxon>Vertebrata</taxon>
        <taxon>Euteleostomi</taxon>
        <taxon>Actinopterygii</taxon>
        <taxon>Neopterygii</taxon>
        <taxon>Teleostei</taxon>
        <taxon>Neoteleostei</taxon>
        <taxon>Acanthomorphata</taxon>
        <taxon>Carangaria</taxon>
        <taxon>Pleuronectiformes</taxon>
        <taxon>Pleuronectoidei</taxon>
        <taxon>Pleuronectidae</taxon>
        <taxon>Pleuronectes</taxon>
    </lineage>
</organism>
<feature type="region of interest" description="Disordered" evidence="1">
    <location>
        <begin position="76"/>
        <end position="96"/>
    </location>
</feature>
<gene>
    <name evidence="2" type="ORF">PLEPLA_LOCUS45203</name>
</gene>
<reference evidence="2" key="1">
    <citation type="submission" date="2020-03" db="EMBL/GenBank/DDBJ databases">
        <authorList>
            <person name="Weist P."/>
        </authorList>
    </citation>
    <scope>NUCLEOTIDE SEQUENCE</scope>
</reference>
<dbReference type="AlphaFoldDB" id="A0A9N7ZD28"/>
<accession>A0A9N7ZD28</accession>
<protein>
    <submittedName>
        <fullName evidence="2">Uncharacterized protein</fullName>
    </submittedName>
</protein>
<dbReference type="Proteomes" id="UP001153269">
    <property type="component" value="Unassembled WGS sequence"/>
</dbReference>
<evidence type="ECO:0000256" key="1">
    <source>
        <dbReference type="SAM" id="MobiDB-lite"/>
    </source>
</evidence>
<proteinExistence type="predicted"/>
<comment type="caution">
    <text evidence="2">The sequence shown here is derived from an EMBL/GenBank/DDBJ whole genome shotgun (WGS) entry which is preliminary data.</text>
</comment>
<dbReference type="EMBL" id="CADEAL010004338">
    <property type="protein sequence ID" value="CAB1457379.1"/>
    <property type="molecule type" value="Genomic_DNA"/>
</dbReference>
<evidence type="ECO:0000313" key="2">
    <source>
        <dbReference type="EMBL" id="CAB1457379.1"/>
    </source>
</evidence>
<keyword evidence="3" id="KW-1185">Reference proteome</keyword>